<evidence type="ECO:0000313" key="8">
    <source>
        <dbReference type="EMBL" id="KAK1766394.1"/>
    </source>
</evidence>
<reference evidence="8" key="1">
    <citation type="submission" date="2023-06" db="EMBL/GenBank/DDBJ databases">
        <title>Genome-scale phylogeny and comparative genomics of the fungal order Sordariales.</title>
        <authorList>
            <consortium name="Lawrence Berkeley National Laboratory"/>
            <person name="Hensen N."/>
            <person name="Bonometti L."/>
            <person name="Westerberg I."/>
            <person name="Brannstrom I.O."/>
            <person name="Guillou S."/>
            <person name="Cros-Aarteil S."/>
            <person name="Calhoun S."/>
            <person name="Haridas S."/>
            <person name="Kuo A."/>
            <person name="Mondo S."/>
            <person name="Pangilinan J."/>
            <person name="Riley R."/>
            <person name="Labutti K."/>
            <person name="Andreopoulos B."/>
            <person name="Lipzen A."/>
            <person name="Chen C."/>
            <person name="Yanf M."/>
            <person name="Daum C."/>
            <person name="Ng V."/>
            <person name="Clum A."/>
            <person name="Steindorff A."/>
            <person name="Ohm R."/>
            <person name="Martin F."/>
            <person name="Silar P."/>
            <person name="Natvig D."/>
            <person name="Lalanne C."/>
            <person name="Gautier V."/>
            <person name="Ament-Velasquez S.L."/>
            <person name="Kruys A."/>
            <person name="Hutchinson M.I."/>
            <person name="Powell A.J."/>
            <person name="Barry K."/>
            <person name="Miller A.N."/>
            <person name="Grigoriev I.V."/>
            <person name="Debuchy R."/>
            <person name="Gladieux P."/>
            <person name="Thoren M.H."/>
            <person name="Johannesson H."/>
        </authorList>
    </citation>
    <scope>NUCLEOTIDE SEQUENCE</scope>
    <source>
        <strain evidence="8">8032-3</strain>
    </source>
</reference>
<dbReference type="PROSITE" id="PS51886">
    <property type="entry name" value="TLDC"/>
    <property type="match status" value="1"/>
</dbReference>
<evidence type="ECO:0000256" key="2">
    <source>
        <dbReference type="ARBA" id="ARBA00009540"/>
    </source>
</evidence>
<comment type="function">
    <text evidence="4">May be involved in protection from oxidative damage.</text>
</comment>
<dbReference type="InterPro" id="IPR006571">
    <property type="entry name" value="TLDc_dom"/>
</dbReference>
<feature type="region of interest" description="Disordered" evidence="6">
    <location>
        <begin position="59"/>
        <end position="107"/>
    </location>
</feature>
<feature type="compositionally biased region" description="Low complexity" evidence="6">
    <location>
        <begin position="253"/>
        <end position="276"/>
    </location>
</feature>
<dbReference type="AlphaFoldDB" id="A0AAJ0FL81"/>
<keyword evidence="9" id="KW-1185">Reference proteome</keyword>
<dbReference type="Pfam" id="PF07534">
    <property type="entry name" value="TLD"/>
    <property type="match status" value="2"/>
</dbReference>
<dbReference type="GO" id="GO:0005634">
    <property type="term" value="C:nucleus"/>
    <property type="evidence" value="ECO:0007669"/>
    <property type="project" value="TreeGrafter"/>
</dbReference>
<feature type="domain" description="TLDc" evidence="7">
    <location>
        <begin position="128"/>
        <end position="369"/>
    </location>
</feature>
<dbReference type="SMART" id="SM00584">
    <property type="entry name" value="TLDc"/>
    <property type="match status" value="1"/>
</dbReference>
<feature type="compositionally biased region" description="Low complexity" evidence="6">
    <location>
        <begin position="1"/>
        <end position="25"/>
    </location>
</feature>
<evidence type="ECO:0000256" key="3">
    <source>
        <dbReference type="ARBA" id="ARBA00023128"/>
    </source>
</evidence>
<keyword evidence="3" id="KW-0496">Mitochondrion</keyword>
<protein>
    <recommendedName>
        <fullName evidence="5">Oxidation resistance protein 1</fullName>
    </recommendedName>
</protein>
<proteinExistence type="inferred from homology"/>
<evidence type="ECO:0000256" key="5">
    <source>
        <dbReference type="ARBA" id="ARBA00040604"/>
    </source>
</evidence>
<comment type="caution">
    <text evidence="8">The sequence shown here is derived from an EMBL/GenBank/DDBJ whole genome shotgun (WGS) entry which is preliminary data.</text>
</comment>
<sequence>MSCYNSQPSQSSRSTGSASPALSSGVVTPTGTSASSSAFLSSSVSNLWGGLVRRFSSEMATGSSPEPTSPHLESSFHHSHTYPMGANDGIDGVYTPPQSHRTASPMRLPPLEPLSLHGFRDDTPPGARLLTTAIAEEIRIMVPARLTIVDEWNLVYSLDQDGASLSTLYEKCRKYEGKRVGFVLVAKDCEGGIFGAYLSDFPHPAPSYFGTGECFLWRASIATSLPPPPSADTTNLTRTTTIASPTAQTHNQPSSIAPSSSSSSSSSQHLSKPPTSNGHLQLLDPPHPHPPPSPSIRFKAFPYSGVNDYYMFCEAHFLSVGGGDGRYGLWLDGSLEKGLSSTSLTFGNEPLSDEGDKFGLLGVEVWVLGAGPP</sequence>
<evidence type="ECO:0000256" key="4">
    <source>
        <dbReference type="ARBA" id="ARBA00037112"/>
    </source>
</evidence>
<evidence type="ECO:0000256" key="6">
    <source>
        <dbReference type="SAM" id="MobiDB-lite"/>
    </source>
</evidence>
<dbReference type="PANTHER" id="PTHR23354:SF62">
    <property type="entry name" value="MUSTARD, ISOFORM V"/>
    <property type="match status" value="1"/>
</dbReference>
<organism evidence="8 9">
    <name type="scientific">Phialemonium atrogriseum</name>
    <dbReference type="NCBI Taxonomy" id="1093897"/>
    <lineage>
        <taxon>Eukaryota</taxon>
        <taxon>Fungi</taxon>
        <taxon>Dikarya</taxon>
        <taxon>Ascomycota</taxon>
        <taxon>Pezizomycotina</taxon>
        <taxon>Sordariomycetes</taxon>
        <taxon>Sordariomycetidae</taxon>
        <taxon>Cephalothecales</taxon>
        <taxon>Cephalothecaceae</taxon>
        <taxon>Phialemonium</taxon>
    </lineage>
</organism>
<feature type="region of interest" description="Disordered" evidence="6">
    <location>
        <begin position="1"/>
        <end position="35"/>
    </location>
</feature>
<comment type="similarity">
    <text evidence="2">Belongs to the OXR1 family.</text>
</comment>
<dbReference type="RefSeq" id="XP_060282607.1">
    <property type="nucleotide sequence ID" value="XM_060433217.1"/>
</dbReference>
<dbReference type="Proteomes" id="UP001244011">
    <property type="component" value="Unassembled WGS sequence"/>
</dbReference>
<evidence type="ECO:0000256" key="1">
    <source>
        <dbReference type="ARBA" id="ARBA00004173"/>
    </source>
</evidence>
<gene>
    <name evidence="8" type="ORF">QBC33DRAFT_97418</name>
</gene>
<dbReference type="GO" id="GO:0006979">
    <property type="term" value="P:response to oxidative stress"/>
    <property type="evidence" value="ECO:0007669"/>
    <property type="project" value="TreeGrafter"/>
</dbReference>
<name>A0AAJ0FL81_9PEZI</name>
<accession>A0AAJ0FL81</accession>
<dbReference type="PANTHER" id="PTHR23354">
    <property type="entry name" value="NUCLEOLAR PROTEIN 7/ESTROGEN RECEPTOR COACTIVATOR-RELATED"/>
    <property type="match status" value="1"/>
</dbReference>
<dbReference type="EMBL" id="MU839011">
    <property type="protein sequence ID" value="KAK1766394.1"/>
    <property type="molecule type" value="Genomic_DNA"/>
</dbReference>
<evidence type="ECO:0000313" key="9">
    <source>
        <dbReference type="Proteomes" id="UP001244011"/>
    </source>
</evidence>
<dbReference type="GeneID" id="85316404"/>
<evidence type="ECO:0000259" key="7">
    <source>
        <dbReference type="PROSITE" id="PS51886"/>
    </source>
</evidence>
<comment type="subcellular location">
    <subcellularLocation>
        <location evidence="1">Mitochondrion</location>
    </subcellularLocation>
</comment>
<feature type="region of interest" description="Disordered" evidence="6">
    <location>
        <begin position="244"/>
        <end position="296"/>
    </location>
</feature>
<dbReference type="GO" id="GO:0005739">
    <property type="term" value="C:mitochondrion"/>
    <property type="evidence" value="ECO:0007669"/>
    <property type="project" value="UniProtKB-SubCell"/>
</dbReference>